<dbReference type="Gene3D" id="3.40.570.10">
    <property type="entry name" value="Extracellular Endonuclease, subunit A"/>
    <property type="match status" value="1"/>
</dbReference>
<dbReference type="Proteomes" id="UP001152797">
    <property type="component" value="Unassembled WGS sequence"/>
</dbReference>
<dbReference type="AlphaFoldDB" id="A0A9P1CQG7"/>
<dbReference type="Pfam" id="PF01223">
    <property type="entry name" value="Endonuclease_NS"/>
    <property type="match status" value="1"/>
</dbReference>
<dbReference type="SMART" id="SM00892">
    <property type="entry name" value="Endonuclease_NS"/>
    <property type="match status" value="1"/>
</dbReference>
<dbReference type="PANTHER" id="PTHR13966">
    <property type="entry name" value="ENDONUCLEASE RELATED"/>
    <property type="match status" value="1"/>
</dbReference>
<evidence type="ECO:0000313" key="8">
    <source>
        <dbReference type="EMBL" id="CAL1148483.1"/>
    </source>
</evidence>
<dbReference type="SMART" id="SM00477">
    <property type="entry name" value="NUC"/>
    <property type="match status" value="1"/>
</dbReference>
<accession>A0A9P1CQG7</accession>
<dbReference type="PANTHER" id="PTHR13966:SF5">
    <property type="entry name" value="ENDONUCLEASE G, MITOCHONDRIAL"/>
    <property type="match status" value="1"/>
</dbReference>
<evidence type="ECO:0000313" key="9">
    <source>
        <dbReference type="EMBL" id="CAL4782420.1"/>
    </source>
</evidence>
<feature type="domain" description="DNA/RNA non-specific endonuclease/pyrophosphatase/phosphodiesterase" evidence="6">
    <location>
        <begin position="92"/>
        <end position="320"/>
    </location>
</feature>
<reference evidence="7" key="1">
    <citation type="submission" date="2022-10" db="EMBL/GenBank/DDBJ databases">
        <authorList>
            <person name="Chen Y."/>
            <person name="Dougan E. K."/>
            <person name="Chan C."/>
            <person name="Rhodes N."/>
            <person name="Thang M."/>
        </authorList>
    </citation>
    <scope>NUCLEOTIDE SEQUENCE</scope>
</reference>
<dbReference type="InterPro" id="IPR001604">
    <property type="entry name" value="Endo_G_ENPP1-like_dom"/>
</dbReference>
<dbReference type="EMBL" id="CAMXCT030002035">
    <property type="protein sequence ID" value="CAL4782420.1"/>
    <property type="molecule type" value="Genomic_DNA"/>
</dbReference>
<evidence type="ECO:0000256" key="3">
    <source>
        <dbReference type="PIRSR" id="PIRSR640255-2"/>
    </source>
</evidence>
<feature type="binding site" evidence="3">
    <location>
        <position position="196"/>
    </location>
    <ligand>
        <name>Mg(2+)</name>
        <dbReference type="ChEBI" id="CHEBI:18420"/>
        <note>catalytic</note>
    </ligand>
</feature>
<comment type="similarity">
    <text evidence="1">Belongs to the DNA/RNA non-specific endonuclease family.</text>
</comment>
<evidence type="ECO:0000259" key="5">
    <source>
        <dbReference type="SMART" id="SM00477"/>
    </source>
</evidence>
<evidence type="ECO:0000256" key="1">
    <source>
        <dbReference type="ARBA" id="ARBA00010052"/>
    </source>
</evidence>
<dbReference type="InterPro" id="IPR040255">
    <property type="entry name" value="Non-specific_endonuclease"/>
</dbReference>
<keyword evidence="9" id="KW-0255">Endonuclease</keyword>
<dbReference type="GO" id="GO:0046872">
    <property type="term" value="F:metal ion binding"/>
    <property type="evidence" value="ECO:0007669"/>
    <property type="project" value="UniProtKB-KW"/>
</dbReference>
<sequence>MATSATSVLTAKAEDWSECSSRLLIDTPDFLRSDSDWTTSPAKLSSKQTKSELLSLCEQRGVDCSGKKSEVIKALVSSFLGPDVPSDGVRMCHPGIAMGYDTELKNPAWCAYRLNPQEQRQTDNARKGFELDPALKAAGIQQTPPASYRNTGFDKGHLAPSLAMSFQKDKLKRMDRSPWIASYFASNIAPQYDEMNQRCWQELEEALHKYAENLPESDPGVFVVSGVSYWNREKPRRWDGDGECFLECPCGDDCGCRVCGKTFVTVPTFYWKAACDPTRGNSFAVVAENDPTSSTLAGGRAGWPPSAFKTYSVDDLQGFFGFKLNFPTECHTDTANTLVPDWNQANKRVMYKEKVWLRFETAFGPSADFHDAFTLEPPPPKSSETPGWKADCDSLIAQQLPKLKECSQSRAGIQFQFSGPNKGGTFLFKLSLTAPGGELSHNQWAARVTGGANTPEMVAMGEGFQLLPSVAPDSPDGPDGPPSLPNARGHFYQYWPFYATAFLLVFLCLAAFLRRGCSRHTVRERELEAALERERATVREVNAELQRRSMYPQQQPTRGIEMWDLRQARR</sequence>
<dbReference type="InterPro" id="IPR044925">
    <property type="entry name" value="His-Me_finger_sf"/>
</dbReference>
<dbReference type="InterPro" id="IPR020821">
    <property type="entry name" value="ENPP1-3/EXOG-like_nuc-like"/>
</dbReference>
<keyword evidence="4" id="KW-1133">Transmembrane helix</keyword>
<dbReference type="GO" id="GO:0016787">
    <property type="term" value="F:hydrolase activity"/>
    <property type="evidence" value="ECO:0007669"/>
    <property type="project" value="InterPro"/>
</dbReference>
<keyword evidence="4" id="KW-0472">Membrane</keyword>
<keyword evidence="9" id="KW-0540">Nuclease</keyword>
<organism evidence="7">
    <name type="scientific">Cladocopium goreaui</name>
    <dbReference type="NCBI Taxonomy" id="2562237"/>
    <lineage>
        <taxon>Eukaryota</taxon>
        <taxon>Sar</taxon>
        <taxon>Alveolata</taxon>
        <taxon>Dinophyceae</taxon>
        <taxon>Suessiales</taxon>
        <taxon>Symbiodiniaceae</taxon>
        <taxon>Cladocopium</taxon>
    </lineage>
</organism>
<reference evidence="8" key="2">
    <citation type="submission" date="2024-04" db="EMBL/GenBank/DDBJ databases">
        <authorList>
            <person name="Chen Y."/>
            <person name="Shah S."/>
            <person name="Dougan E. K."/>
            <person name="Thang M."/>
            <person name="Chan C."/>
        </authorList>
    </citation>
    <scope>NUCLEOTIDE SEQUENCE [LARGE SCALE GENOMIC DNA]</scope>
</reference>
<keyword evidence="3" id="KW-0479">Metal-binding</keyword>
<evidence type="ECO:0000259" key="6">
    <source>
        <dbReference type="SMART" id="SM00892"/>
    </source>
</evidence>
<feature type="domain" description="ENPP1-3/EXOG-like endonuclease/phosphodiesterase" evidence="5">
    <location>
        <begin position="93"/>
        <end position="306"/>
    </location>
</feature>
<dbReference type="InterPro" id="IPR044929">
    <property type="entry name" value="DNA/RNA_non-sp_Endonuclease_sf"/>
</dbReference>
<name>A0A9P1CQG7_9DINO</name>
<proteinExistence type="inferred from homology"/>
<protein>
    <submittedName>
        <fullName evidence="9">Endonuclease G, mitochondrial (Endo G)</fullName>
    </submittedName>
</protein>
<feature type="transmembrane region" description="Helical" evidence="4">
    <location>
        <begin position="494"/>
        <end position="513"/>
    </location>
</feature>
<feature type="active site" description="Proton acceptor" evidence="2">
    <location>
        <position position="157"/>
    </location>
</feature>
<dbReference type="GO" id="GO:0004519">
    <property type="term" value="F:endonuclease activity"/>
    <property type="evidence" value="ECO:0007669"/>
    <property type="project" value="UniProtKB-KW"/>
</dbReference>
<dbReference type="SUPFAM" id="SSF54060">
    <property type="entry name" value="His-Me finger endonucleases"/>
    <property type="match status" value="1"/>
</dbReference>
<keyword evidence="9" id="KW-0378">Hydrolase</keyword>
<dbReference type="EMBL" id="CAMXCT020002035">
    <property type="protein sequence ID" value="CAL1148483.1"/>
    <property type="molecule type" value="Genomic_DNA"/>
</dbReference>
<evidence type="ECO:0000313" key="10">
    <source>
        <dbReference type="Proteomes" id="UP001152797"/>
    </source>
</evidence>
<evidence type="ECO:0000313" key="7">
    <source>
        <dbReference type="EMBL" id="CAI3995108.1"/>
    </source>
</evidence>
<dbReference type="OrthoDB" id="5418055at2759"/>
<dbReference type="EMBL" id="CAMXCT010002035">
    <property type="protein sequence ID" value="CAI3995108.1"/>
    <property type="molecule type" value="Genomic_DNA"/>
</dbReference>
<evidence type="ECO:0000256" key="2">
    <source>
        <dbReference type="PIRSR" id="PIRSR640255-1"/>
    </source>
</evidence>
<comment type="caution">
    <text evidence="7">The sequence shown here is derived from an EMBL/GenBank/DDBJ whole genome shotgun (WGS) entry which is preliminary data.</text>
</comment>
<dbReference type="GO" id="GO:0003676">
    <property type="term" value="F:nucleic acid binding"/>
    <property type="evidence" value="ECO:0007669"/>
    <property type="project" value="InterPro"/>
</dbReference>
<keyword evidence="10" id="KW-1185">Reference proteome</keyword>
<gene>
    <name evidence="7" type="ORF">C1SCF055_LOCUS21705</name>
</gene>
<keyword evidence="4" id="KW-0812">Transmembrane</keyword>
<evidence type="ECO:0000256" key="4">
    <source>
        <dbReference type="SAM" id="Phobius"/>
    </source>
</evidence>